<organism evidence="1">
    <name type="scientific">Spirodela intermedia</name>
    <name type="common">Intermediate duckweed</name>
    <dbReference type="NCBI Taxonomy" id="51605"/>
    <lineage>
        <taxon>Eukaryota</taxon>
        <taxon>Viridiplantae</taxon>
        <taxon>Streptophyta</taxon>
        <taxon>Embryophyta</taxon>
        <taxon>Tracheophyta</taxon>
        <taxon>Spermatophyta</taxon>
        <taxon>Magnoliopsida</taxon>
        <taxon>Liliopsida</taxon>
        <taxon>Araceae</taxon>
        <taxon>Lemnoideae</taxon>
        <taxon>Spirodela</taxon>
    </lineage>
</organism>
<name>A0A7I8II31_SPIIN</name>
<dbReference type="Gene3D" id="2.30.240.10">
    <property type="entry name" value="At5g01610-like"/>
    <property type="match status" value="1"/>
</dbReference>
<evidence type="ECO:0000313" key="2">
    <source>
        <dbReference type="Proteomes" id="UP001189122"/>
    </source>
</evidence>
<reference evidence="1 2" key="1">
    <citation type="submission" date="2019-12" db="EMBL/GenBank/DDBJ databases">
        <authorList>
            <person name="Scholz U."/>
            <person name="Mascher M."/>
            <person name="Fiebig A."/>
        </authorList>
    </citation>
    <scope>NUCLEOTIDE SEQUENCE</scope>
</reference>
<dbReference type="SUPFAM" id="SSF141562">
    <property type="entry name" value="At5g01610-like"/>
    <property type="match status" value="1"/>
</dbReference>
<accession>A0A7I8II31</accession>
<dbReference type="AlphaFoldDB" id="A0A7I8II31"/>
<dbReference type="Proteomes" id="UP001189122">
    <property type="component" value="Unassembled WGS sequence"/>
</dbReference>
<proteinExistence type="predicted"/>
<sequence length="151" mass="17118">MTSQALQCDRDGAEITRGDAECREKIQAMLKELSLPPGLLPVEDISELGLNRSTGFFWVTQKRKREHAFKKIKRQVSYAAEVTALVDNRRIRRITGVKAKELLFWFSIAEIYIDDPSSERITFKTGLGLSESFPVSAFELEQETNPDPPAE</sequence>
<dbReference type="InterPro" id="IPR007493">
    <property type="entry name" value="DUF538"/>
</dbReference>
<gene>
    <name evidence="1" type="ORF">SI7747_03003989</name>
</gene>
<dbReference type="EMBL" id="LR743590">
    <property type="protein sequence ID" value="CAA2617827.1"/>
    <property type="molecule type" value="Genomic_DNA"/>
</dbReference>
<evidence type="ECO:0000313" key="1">
    <source>
        <dbReference type="EMBL" id="CAA2617827.1"/>
    </source>
</evidence>
<dbReference type="PANTHER" id="PTHR31676:SF191">
    <property type="entry name" value="OS07G0120650 PROTEIN"/>
    <property type="match status" value="1"/>
</dbReference>
<dbReference type="PANTHER" id="PTHR31676">
    <property type="entry name" value="T31J12.3 PROTEIN-RELATED"/>
    <property type="match status" value="1"/>
</dbReference>
<dbReference type="InterPro" id="IPR036758">
    <property type="entry name" value="At5g01610-like"/>
</dbReference>
<keyword evidence="2" id="KW-1185">Reference proteome</keyword>
<protein>
    <submittedName>
        <fullName evidence="1">Uncharacterized protein</fullName>
    </submittedName>
</protein>
<dbReference type="Pfam" id="PF04398">
    <property type="entry name" value="DUF538"/>
    <property type="match status" value="1"/>
</dbReference>
<dbReference type="EMBL" id="CACRZD030000003">
    <property type="protein sequence ID" value="CAA6657521.1"/>
    <property type="molecule type" value="Genomic_DNA"/>
</dbReference>